<keyword evidence="2" id="KW-1133">Transmembrane helix</keyword>
<evidence type="ECO:0000256" key="1">
    <source>
        <dbReference type="SAM" id="MobiDB-lite"/>
    </source>
</evidence>
<evidence type="ECO:0000256" key="2">
    <source>
        <dbReference type="SAM" id="Phobius"/>
    </source>
</evidence>
<name>A0A8D8KBP5_CULPI</name>
<organism evidence="3">
    <name type="scientific">Culex pipiens</name>
    <name type="common">House mosquito</name>
    <dbReference type="NCBI Taxonomy" id="7175"/>
    <lineage>
        <taxon>Eukaryota</taxon>
        <taxon>Metazoa</taxon>
        <taxon>Ecdysozoa</taxon>
        <taxon>Arthropoda</taxon>
        <taxon>Hexapoda</taxon>
        <taxon>Insecta</taxon>
        <taxon>Pterygota</taxon>
        <taxon>Neoptera</taxon>
        <taxon>Endopterygota</taxon>
        <taxon>Diptera</taxon>
        <taxon>Nematocera</taxon>
        <taxon>Culicoidea</taxon>
        <taxon>Culicidae</taxon>
        <taxon>Culicinae</taxon>
        <taxon>Culicini</taxon>
        <taxon>Culex</taxon>
        <taxon>Culex</taxon>
    </lineage>
</organism>
<keyword evidence="2" id="KW-0812">Transmembrane</keyword>
<proteinExistence type="predicted"/>
<dbReference type="AlphaFoldDB" id="A0A8D8KBP5"/>
<reference evidence="3" key="1">
    <citation type="submission" date="2021-05" db="EMBL/GenBank/DDBJ databases">
        <authorList>
            <person name="Alioto T."/>
            <person name="Alioto T."/>
            <person name="Gomez Garrido J."/>
        </authorList>
    </citation>
    <scope>NUCLEOTIDE SEQUENCE</scope>
</reference>
<sequence>MLGQLSLPNFPRFFCLFSSIWQEVQSGMDLSQLQRRPPVDSPERPLRRVLGTSDTPSRRACDGGCARVAEVVGCRVRPFAPAHRDHRDLFAILIPLLHRHRDCYQHWDPHLVKAEGESLAVAVAGAWMVKVAAAVVAAAVTIILSY</sequence>
<keyword evidence="2" id="KW-0472">Membrane</keyword>
<protein>
    <submittedName>
        <fullName evidence="3">(northern house mosquito) hypothetical protein</fullName>
    </submittedName>
</protein>
<dbReference type="EMBL" id="HBUE01323220">
    <property type="protein sequence ID" value="CAG6589319.1"/>
    <property type="molecule type" value="Transcribed_RNA"/>
</dbReference>
<accession>A0A8D8KBP5</accession>
<evidence type="ECO:0000313" key="3">
    <source>
        <dbReference type="EMBL" id="CAG6589319.1"/>
    </source>
</evidence>
<feature type="transmembrane region" description="Helical" evidence="2">
    <location>
        <begin position="119"/>
        <end position="144"/>
    </location>
</feature>
<dbReference type="EMBL" id="HBUE01216662">
    <property type="protein sequence ID" value="CAG6537308.1"/>
    <property type="molecule type" value="Transcribed_RNA"/>
</dbReference>
<feature type="region of interest" description="Disordered" evidence="1">
    <location>
        <begin position="32"/>
        <end position="55"/>
    </location>
</feature>
<feature type="compositionally biased region" description="Basic and acidic residues" evidence="1">
    <location>
        <begin position="37"/>
        <end position="46"/>
    </location>
</feature>